<dbReference type="OrthoDB" id="2162449at2759"/>
<dbReference type="Pfam" id="PF00334">
    <property type="entry name" value="NDK"/>
    <property type="match status" value="1"/>
</dbReference>
<evidence type="ECO:0000313" key="17">
    <source>
        <dbReference type="Proteomes" id="UP000000539"/>
    </source>
</evidence>
<evidence type="ECO:0000256" key="2">
    <source>
        <dbReference type="ARBA" id="ARBA00000937"/>
    </source>
</evidence>
<dbReference type="GO" id="GO:0046872">
    <property type="term" value="F:metal ion binding"/>
    <property type="evidence" value="ECO:0007669"/>
    <property type="project" value="UniProtKB-KW"/>
</dbReference>
<evidence type="ECO:0007829" key="18">
    <source>
        <dbReference type="PeptideAtlas" id="A0A8V1ABF6"/>
    </source>
</evidence>
<comment type="catalytic activity">
    <reaction evidence="1">
        <text>a 2'-deoxyribonucleoside 5'-diphosphate + ATP = a 2'-deoxyribonucleoside 5'-triphosphate + ADP</text>
        <dbReference type="Rhea" id="RHEA:44640"/>
        <dbReference type="ChEBI" id="CHEBI:30616"/>
        <dbReference type="ChEBI" id="CHEBI:61560"/>
        <dbReference type="ChEBI" id="CHEBI:73316"/>
        <dbReference type="ChEBI" id="CHEBI:456216"/>
        <dbReference type="EC" id="2.7.4.6"/>
    </reaction>
</comment>
<reference evidence="16" key="1">
    <citation type="submission" date="2020-11" db="EMBL/GenBank/DDBJ databases">
        <title>Gallus gallus (Chicken) genome, bGalGal1, GRCg7b, maternal haplotype autosomes + Z &amp; W.</title>
        <authorList>
            <person name="Warren W."/>
            <person name="Formenti G."/>
            <person name="Fedrigo O."/>
            <person name="Haase B."/>
            <person name="Mountcastle J."/>
            <person name="Balacco J."/>
            <person name="Tracey A."/>
            <person name="Schneider V."/>
            <person name="Okimoto R."/>
            <person name="Cheng H."/>
            <person name="Hawken R."/>
            <person name="Howe K."/>
            <person name="Jarvis E.D."/>
        </authorList>
    </citation>
    <scope>NUCLEOTIDE SEQUENCE [LARGE SCALE GENOMIC DNA]</scope>
    <source>
        <strain evidence="16">Broiler</strain>
    </source>
</reference>
<evidence type="ECO:0000256" key="9">
    <source>
        <dbReference type="ARBA" id="ARBA00022777"/>
    </source>
</evidence>
<evidence type="ECO:0000259" key="15">
    <source>
        <dbReference type="SMART" id="SM00562"/>
    </source>
</evidence>
<dbReference type="PANTHER" id="PTHR11349">
    <property type="entry name" value="NUCLEOSIDE DIPHOSPHATE KINASE"/>
    <property type="match status" value="1"/>
</dbReference>
<evidence type="ECO:0000256" key="8">
    <source>
        <dbReference type="ARBA" id="ARBA00022741"/>
    </source>
</evidence>
<name>A0A8V1ABF6_CHICK</name>
<feature type="domain" description="Nucleoside diphosphate kinase-like" evidence="15">
    <location>
        <begin position="5"/>
        <end position="95"/>
    </location>
</feature>
<evidence type="ECO:0000256" key="6">
    <source>
        <dbReference type="ARBA" id="ARBA00022679"/>
    </source>
</evidence>
<dbReference type="GO" id="GO:0006228">
    <property type="term" value="P:UTP biosynthetic process"/>
    <property type="evidence" value="ECO:0007669"/>
    <property type="project" value="InterPro"/>
</dbReference>
<dbReference type="PRINTS" id="PR01243">
    <property type="entry name" value="NUCDPKINASE"/>
</dbReference>
<keyword evidence="12" id="KW-0546">Nucleotide metabolism</keyword>
<dbReference type="Gene3D" id="3.30.70.141">
    <property type="entry name" value="Nucleoside diphosphate kinase-like domain"/>
    <property type="match status" value="1"/>
</dbReference>
<accession>A0A8V1ABF6</accession>
<sequence>MAANCERTFIAIKPDGVQRGLVGEIIKRFEQKGFRLVAMKFVHASEDLLKQHYIDLKDRPFYPGLVKYMNSGPVVAMVRRVLLVRESCLAQSWEEMHLKCLLKCLLCAQENPPKLTNCTKKNPLKFGSKTWEELRVTHPQQPTWRGLCLCCWQCSILCVHGLMGWLICCLSSPAGVGRAQRGENRQGDAGGNQPCRLKARHHPRGFLHPSGKKHHPWQRLCRKRPEGDQPLVQTSRAHRLQIVCT</sequence>
<dbReference type="InterPro" id="IPR001564">
    <property type="entry name" value="Nucleoside_diP_kinase"/>
</dbReference>
<dbReference type="InterPro" id="IPR036850">
    <property type="entry name" value="NDK-like_dom_sf"/>
</dbReference>
<keyword evidence="11" id="KW-0460">Magnesium</keyword>
<protein>
    <recommendedName>
        <fullName evidence="5">nucleoside-diphosphate kinase</fullName>
        <ecNumber evidence="5">2.7.4.6</ecNumber>
    </recommendedName>
</protein>
<dbReference type="GO" id="GO:0005524">
    <property type="term" value="F:ATP binding"/>
    <property type="evidence" value="ECO:0007669"/>
    <property type="project" value="UniProtKB-KW"/>
</dbReference>
<keyword evidence="17" id="KW-1185">Reference proteome</keyword>
<dbReference type="AlphaFoldDB" id="A0A8V1ABF6"/>
<evidence type="ECO:0000256" key="11">
    <source>
        <dbReference type="ARBA" id="ARBA00022842"/>
    </source>
</evidence>
<evidence type="ECO:0000256" key="10">
    <source>
        <dbReference type="ARBA" id="ARBA00022840"/>
    </source>
</evidence>
<comment type="cofactor">
    <cofactor evidence="3">
        <name>Mg(2+)</name>
        <dbReference type="ChEBI" id="CHEBI:18420"/>
    </cofactor>
</comment>
<dbReference type="PROSITE" id="PS51374">
    <property type="entry name" value="NDPK_LIKE"/>
    <property type="match status" value="1"/>
</dbReference>
<evidence type="ECO:0000256" key="13">
    <source>
        <dbReference type="PROSITE-ProRule" id="PRU00706"/>
    </source>
</evidence>
<organism evidence="16 17">
    <name type="scientific">Gallus gallus</name>
    <name type="common">Chicken</name>
    <dbReference type="NCBI Taxonomy" id="9031"/>
    <lineage>
        <taxon>Eukaryota</taxon>
        <taxon>Metazoa</taxon>
        <taxon>Chordata</taxon>
        <taxon>Craniata</taxon>
        <taxon>Vertebrata</taxon>
        <taxon>Euteleostomi</taxon>
        <taxon>Archelosauria</taxon>
        <taxon>Archosauria</taxon>
        <taxon>Dinosauria</taxon>
        <taxon>Saurischia</taxon>
        <taxon>Theropoda</taxon>
        <taxon>Coelurosauria</taxon>
        <taxon>Aves</taxon>
        <taxon>Neognathae</taxon>
        <taxon>Galloanserae</taxon>
        <taxon>Galliformes</taxon>
        <taxon>Phasianidae</taxon>
        <taxon>Phasianinae</taxon>
        <taxon>Gallus</taxon>
    </lineage>
</organism>
<keyword evidence="8" id="KW-0547">Nucleotide-binding</keyword>
<dbReference type="InterPro" id="IPR034907">
    <property type="entry name" value="NDK-like_dom"/>
</dbReference>
<dbReference type="GeneTree" id="ENSGT00940000162213"/>
<comment type="similarity">
    <text evidence="4 13 14">Belongs to the NDK family.</text>
</comment>
<keyword evidence="9" id="KW-0418">Kinase</keyword>
<evidence type="ECO:0000256" key="3">
    <source>
        <dbReference type="ARBA" id="ARBA00001946"/>
    </source>
</evidence>
<proteinExistence type="evidence at protein level"/>
<evidence type="ECO:0000256" key="1">
    <source>
        <dbReference type="ARBA" id="ARBA00000082"/>
    </source>
</evidence>
<evidence type="ECO:0000256" key="5">
    <source>
        <dbReference type="ARBA" id="ARBA00012966"/>
    </source>
</evidence>
<dbReference type="EC" id="2.7.4.6" evidence="5"/>
<keyword evidence="7" id="KW-0479">Metal-binding</keyword>
<dbReference type="Ensembl" id="ENSGALT00010070621.1">
    <property type="protein sequence ID" value="ENSGALP00010043312.1"/>
    <property type="gene ID" value="ENSGALG00010029223.1"/>
</dbReference>
<keyword evidence="10" id="KW-0067">ATP-binding</keyword>
<comment type="catalytic activity">
    <reaction evidence="2">
        <text>a ribonucleoside 5'-diphosphate + ATP = a ribonucleoside 5'-triphosphate + ADP</text>
        <dbReference type="Rhea" id="RHEA:18113"/>
        <dbReference type="ChEBI" id="CHEBI:30616"/>
        <dbReference type="ChEBI" id="CHEBI:57930"/>
        <dbReference type="ChEBI" id="CHEBI:61557"/>
        <dbReference type="ChEBI" id="CHEBI:456216"/>
        <dbReference type="EC" id="2.7.4.6"/>
    </reaction>
</comment>
<evidence type="ECO:0000256" key="7">
    <source>
        <dbReference type="ARBA" id="ARBA00022723"/>
    </source>
</evidence>
<keyword evidence="18" id="KW-1267">Proteomics identification</keyword>
<evidence type="ECO:0000256" key="14">
    <source>
        <dbReference type="RuleBase" id="RU004011"/>
    </source>
</evidence>
<dbReference type="GO" id="GO:0006241">
    <property type="term" value="P:CTP biosynthetic process"/>
    <property type="evidence" value="ECO:0007669"/>
    <property type="project" value="InterPro"/>
</dbReference>
<dbReference type="Proteomes" id="UP000000539">
    <property type="component" value="Chromosome 18"/>
</dbReference>
<dbReference type="GO" id="GO:0004550">
    <property type="term" value="F:nucleoside diphosphate kinase activity"/>
    <property type="evidence" value="ECO:0007669"/>
    <property type="project" value="UniProtKB-EC"/>
</dbReference>
<dbReference type="SUPFAM" id="SSF54919">
    <property type="entry name" value="Nucleoside diphosphate kinase, NDK"/>
    <property type="match status" value="1"/>
</dbReference>
<evidence type="ECO:0000256" key="4">
    <source>
        <dbReference type="ARBA" id="ARBA00008142"/>
    </source>
</evidence>
<reference evidence="16" key="2">
    <citation type="submission" date="2025-08" db="UniProtKB">
        <authorList>
            <consortium name="Ensembl"/>
        </authorList>
    </citation>
    <scope>IDENTIFICATION</scope>
    <source>
        <strain evidence="16">broiler</strain>
    </source>
</reference>
<gene>
    <name evidence="16" type="primary">NME2</name>
</gene>
<dbReference type="SMART" id="SM00562">
    <property type="entry name" value="NDK"/>
    <property type="match status" value="1"/>
</dbReference>
<reference evidence="16" key="3">
    <citation type="submission" date="2025-09" db="UniProtKB">
        <authorList>
            <consortium name="Ensembl"/>
        </authorList>
    </citation>
    <scope>IDENTIFICATION</scope>
    <source>
        <strain evidence="16">broiler</strain>
    </source>
</reference>
<comment type="caution">
    <text evidence="13">Lacks conserved residue(s) required for the propagation of feature annotation.</text>
</comment>
<dbReference type="GO" id="GO:0006183">
    <property type="term" value="P:GTP biosynthetic process"/>
    <property type="evidence" value="ECO:0007669"/>
    <property type="project" value="InterPro"/>
</dbReference>
<keyword evidence="6" id="KW-0808">Transferase</keyword>
<evidence type="ECO:0000256" key="12">
    <source>
        <dbReference type="ARBA" id="ARBA00023080"/>
    </source>
</evidence>
<dbReference type="FunFam" id="3.30.70.141:FF:000015">
    <property type="entry name" value="Nucleoside diphosphate kinase B"/>
    <property type="match status" value="1"/>
</dbReference>
<evidence type="ECO:0000313" key="16">
    <source>
        <dbReference type="Ensembl" id="ENSGALP00010043312.1"/>
    </source>
</evidence>